<dbReference type="GO" id="GO:0005829">
    <property type="term" value="C:cytosol"/>
    <property type="evidence" value="ECO:0007669"/>
    <property type="project" value="TreeGrafter"/>
</dbReference>
<dbReference type="AlphaFoldDB" id="A0A875S1G2"/>
<dbReference type="GeneID" id="62193953"/>
<dbReference type="Gene3D" id="3.10.450.50">
    <property type="match status" value="1"/>
</dbReference>
<dbReference type="SUPFAM" id="SSF54427">
    <property type="entry name" value="NTF2-like"/>
    <property type="match status" value="1"/>
</dbReference>
<dbReference type="PANTHER" id="PTHR10693">
    <property type="entry name" value="RAS GTPASE-ACTIVATING PROTEIN-BINDING PROTEIN"/>
    <property type="match status" value="1"/>
</dbReference>
<reference evidence="6" key="1">
    <citation type="submission" date="2020-10" db="EMBL/GenBank/DDBJ databases">
        <authorList>
            <person name="Roach M.J.R."/>
        </authorList>
    </citation>
    <scope>NUCLEOTIDE SEQUENCE</scope>
    <source>
        <strain evidence="6">CBS 1945</strain>
    </source>
</reference>
<evidence type="ECO:0008006" key="8">
    <source>
        <dbReference type="Google" id="ProtNLM"/>
    </source>
</evidence>
<feature type="compositionally biased region" description="Basic residues" evidence="3">
    <location>
        <begin position="473"/>
        <end position="485"/>
    </location>
</feature>
<keyword evidence="1 2" id="KW-0694">RNA-binding</keyword>
<dbReference type="SMART" id="SM00360">
    <property type="entry name" value="RRM"/>
    <property type="match status" value="1"/>
</dbReference>
<organism evidence="6 7">
    <name type="scientific">Eeniella nana</name>
    <name type="common">Yeast</name>
    <name type="synonym">Brettanomyces nanus</name>
    <dbReference type="NCBI Taxonomy" id="13502"/>
    <lineage>
        <taxon>Eukaryota</taxon>
        <taxon>Fungi</taxon>
        <taxon>Dikarya</taxon>
        <taxon>Ascomycota</taxon>
        <taxon>Saccharomycotina</taxon>
        <taxon>Pichiomycetes</taxon>
        <taxon>Pichiales</taxon>
        <taxon>Pichiaceae</taxon>
        <taxon>Brettanomyces</taxon>
    </lineage>
</organism>
<dbReference type="InterPro" id="IPR035979">
    <property type="entry name" value="RBD_domain_sf"/>
</dbReference>
<evidence type="ECO:0000256" key="2">
    <source>
        <dbReference type="PROSITE-ProRule" id="PRU00176"/>
    </source>
</evidence>
<evidence type="ECO:0000256" key="3">
    <source>
        <dbReference type="SAM" id="MobiDB-lite"/>
    </source>
</evidence>
<feature type="region of interest" description="Disordered" evidence="3">
    <location>
        <begin position="227"/>
        <end position="385"/>
    </location>
</feature>
<evidence type="ECO:0000313" key="6">
    <source>
        <dbReference type="EMBL" id="QPG73244.1"/>
    </source>
</evidence>
<evidence type="ECO:0000259" key="5">
    <source>
        <dbReference type="PROSITE" id="PS50177"/>
    </source>
</evidence>
<name>A0A875S1G2_EENNA</name>
<dbReference type="PROSITE" id="PS50102">
    <property type="entry name" value="RRM"/>
    <property type="match status" value="1"/>
</dbReference>
<feature type="compositionally biased region" description="Gly residues" evidence="3">
    <location>
        <begin position="489"/>
        <end position="510"/>
    </location>
</feature>
<proteinExistence type="predicted"/>
<dbReference type="Pfam" id="PF02136">
    <property type="entry name" value="NTF2"/>
    <property type="match status" value="1"/>
</dbReference>
<dbReference type="InterPro" id="IPR018222">
    <property type="entry name" value="Nuclear_transport_factor_2_euk"/>
</dbReference>
<feature type="domain" description="RRM" evidence="4">
    <location>
        <begin position="390"/>
        <end position="462"/>
    </location>
</feature>
<dbReference type="EMBL" id="CP064812">
    <property type="protein sequence ID" value="QPG73244.1"/>
    <property type="molecule type" value="Genomic_DNA"/>
</dbReference>
<accession>A0A875S1G2</accession>
<dbReference type="CDD" id="cd00590">
    <property type="entry name" value="RRM_SF"/>
    <property type="match status" value="1"/>
</dbReference>
<dbReference type="InterPro" id="IPR032710">
    <property type="entry name" value="NTF2-like_dom_sf"/>
</dbReference>
<feature type="region of interest" description="Disordered" evidence="3">
    <location>
        <begin position="459"/>
        <end position="524"/>
    </location>
</feature>
<feature type="compositionally biased region" description="Basic and acidic residues" evidence="3">
    <location>
        <begin position="363"/>
        <end position="373"/>
    </location>
</feature>
<feature type="compositionally biased region" description="Basic and acidic residues" evidence="3">
    <location>
        <begin position="227"/>
        <end position="289"/>
    </location>
</feature>
<dbReference type="Gene3D" id="3.30.70.330">
    <property type="match status" value="1"/>
</dbReference>
<evidence type="ECO:0000256" key="1">
    <source>
        <dbReference type="ARBA" id="ARBA00022884"/>
    </source>
</evidence>
<dbReference type="Proteomes" id="UP000662931">
    <property type="component" value="Chromosome 1"/>
</dbReference>
<gene>
    <name evidence="6" type="ORF">FOA43_000552</name>
</gene>
<feature type="domain" description="NTF2" evidence="5">
    <location>
        <begin position="13"/>
        <end position="143"/>
    </location>
</feature>
<sequence>MVLADFERDPNRISVAFVTYYYNLLNSNHTKLYQLYYKDAVLRHNDYKNPFAPQAEEVVGIENIKNHWSKSMLGGAKVMIQSIETTRSYKDSILIVAVGELALKHHEVDKDEDQPSYKFVQTFILVPMEKKDVYDVYNDVLTFIPDIDYEYGNDEEDVEEEITADPVKEEPEIESNVESTDVKINETPAKEVKAEETEVMAEVIAEVMPEVRNEAKTEIKSEEIKNEDIESEEIKNEEIKNEEVKTNAVRSDETIAKVNEEVKAHETEEKLRAPSEEPQKETPEEKKLESSTTPVPVKPTKGLSWANQIASSGVKNTSVAKVPVQRLVKGKTETSPGPSGSKKGAKKKDGKKHHHQDSDSDDGFEKVGSDGGKKPGRQNSGINKKGQIIYPIFIKGIDKMTSEAALVSALESSFGQVDSCRVERTTAYVDFVEQEAQKKALATHLLKVGGNEIKLEARIKRDRERGDRENSSSKKKKNRNGKRHNNGANGNGGSGSSSGNGNGSGGGGNSSGMTEDGFKRVGKR</sequence>
<dbReference type="GO" id="GO:0003729">
    <property type="term" value="F:mRNA binding"/>
    <property type="evidence" value="ECO:0007669"/>
    <property type="project" value="TreeGrafter"/>
</dbReference>
<dbReference type="PROSITE" id="PS50177">
    <property type="entry name" value="NTF2_DOMAIN"/>
    <property type="match status" value="1"/>
</dbReference>
<evidence type="ECO:0000313" key="7">
    <source>
        <dbReference type="Proteomes" id="UP000662931"/>
    </source>
</evidence>
<keyword evidence="7" id="KW-1185">Reference proteome</keyword>
<dbReference type="InterPro" id="IPR002075">
    <property type="entry name" value="NTF2_dom"/>
</dbReference>
<dbReference type="KEGG" id="bnn:FOA43_000552"/>
<dbReference type="GO" id="GO:1990861">
    <property type="term" value="C:Ubp3-Bre5 deubiquitination complex"/>
    <property type="evidence" value="ECO:0007669"/>
    <property type="project" value="TreeGrafter"/>
</dbReference>
<dbReference type="GO" id="GO:0034517">
    <property type="term" value="P:ribophagy"/>
    <property type="evidence" value="ECO:0007669"/>
    <property type="project" value="TreeGrafter"/>
</dbReference>
<dbReference type="SUPFAM" id="SSF54928">
    <property type="entry name" value="RNA-binding domain, RBD"/>
    <property type="match status" value="1"/>
</dbReference>
<dbReference type="GO" id="GO:1990904">
    <property type="term" value="C:ribonucleoprotein complex"/>
    <property type="evidence" value="ECO:0007669"/>
    <property type="project" value="TreeGrafter"/>
</dbReference>
<dbReference type="InterPro" id="IPR012677">
    <property type="entry name" value="Nucleotide-bd_a/b_plait_sf"/>
</dbReference>
<dbReference type="GO" id="GO:0016579">
    <property type="term" value="P:protein deubiquitination"/>
    <property type="evidence" value="ECO:0007669"/>
    <property type="project" value="TreeGrafter"/>
</dbReference>
<dbReference type="PANTHER" id="PTHR10693:SF20">
    <property type="entry name" value="AT27578P"/>
    <property type="match status" value="1"/>
</dbReference>
<dbReference type="InterPro" id="IPR000504">
    <property type="entry name" value="RRM_dom"/>
</dbReference>
<evidence type="ECO:0000259" key="4">
    <source>
        <dbReference type="PROSITE" id="PS50102"/>
    </source>
</evidence>
<protein>
    <recommendedName>
        <fullName evidence="8">NTF2 domain-containing protein</fullName>
    </recommendedName>
</protein>
<feature type="compositionally biased region" description="Basic and acidic residues" evidence="3">
    <location>
        <begin position="459"/>
        <end position="472"/>
    </location>
</feature>
<dbReference type="OrthoDB" id="339151at2759"/>
<feature type="compositionally biased region" description="Polar residues" evidence="3">
    <location>
        <begin position="305"/>
        <end position="319"/>
    </location>
</feature>
<dbReference type="RefSeq" id="XP_038776809.1">
    <property type="nucleotide sequence ID" value="XM_038920881.1"/>
</dbReference>
<feature type="compositionally biased region" description="Basic residues" evidence="3">
    <location>
        <begin position="343"/>
        <end position="355"/>
    </location>
</feature>
<dbReference type="InterPro" id="IPR039539">
    <property type="entry name" value="Ras_GTPase_bind_prot"/>
</dbReference>